<accession>A0ABR1SB02</accession>
<dbReference type="EMBL" id="JAQQWI010000007">
    <property type="protein sequence ID" value="KAK8028989.1"/>
    <property type="molecule type" value="Genomic_DNA"/>
</dbReference>
<dbReference type="Proteomes" id="UP001396898">
    <property type="component" value="Unassembled WGS sequence"/>
</dbReference>
<feature type="compositionally biased region" description="Polar residues" evidence="1">
    <location>
        <begin position="71"/>
        <end position="80"/>
    </location>
</feature>
<organism evidence="2 3">
    <name type="scientific">Apiospora marii</name>
    <dbReference type="NCBI Taxonomy" id="335849"/>
    <lineage>
        <taxon>Eukaryota</taxon>
        <taxon>Fungi</taxon>
        <taxon>Dikarya</taxon>
        <taxon>Ascomycota</taxon>
        <taxon>Pezizomycotina</taxon>
        <taxon>Sordariomycetes</taxon>
        <taxon>Xylariomycetidae</taxon>
        <taxon>Amphisphaeriales</taxon>
        <taxon>Apiosporaceae</taxon>
        <taxon>Apiospora</taxon>
    </lineage>
</organism>
<reference evidence="2 3" key="1">
    <citation type="submission" date="2023-01" db="EMBL/GenBank/DDBJ databases">
        <title>Analysis of 21 Apiospora genomes using comparative genomics revels a genus with tremendous synthesis potential of carbohydrate active enzymes and secondary metabolites.</title>
        <authorList>
            <person name="Sorensen T."/>
        </authorList>
    </citation>
    <scope>NUCLEOTIDE SEQUENCE [LARGE SCALE GENOMIC DNA]</scope>
    <source>
        <strain evidence="2 3">CBS 20057</strain>
    </source>
</reference>
<comment type="caution">
    <text evidence="2">The sequence shown here is derived from an EMBL/GenBank/DDBJ whole genome shotgun (WGS) entry which is preliminary data.</text>
</comment>
<keyword evidence="3" id="KW-1185">Reference proteome</keyword>
<proteinExistence type="predicted"/>
<protein>
    <submittedName>
        <fullName evidence="2">Uncharacterized protein</fullName>
    </submittedName>
</protein>
<evidence type="ECO:0000313" key="3">
    <source>
        <dbReference type="Proteomes" id="UP001396898"/>
    </source>
</evidence>
<feature type="region of interest" description="Disordered" evidence="1">
    <location>
        <begin position="1"/>
        <end position="42"/>
    </location>
</feature>
<sequence length="91" mass="10000">MSDNSKNPAGDNFTDEMRDRQARGKDPYGGPEADKGLGSESFLSQERRLHAVQMLDSPDMIQCEALRNGDESVQSTSANPSKKKSKCGKEH</sequence>
<name>A0ABR1SB02_9PEZI</name>
<feature type="compositionally biased region" description="Basic residues" evidence="1">
    <location>
        <begin position="81"/>
        <end position="91"/>
    </location>
</feature>
<evidence type="ECO:0000256" key="1">
    <source>
        <dbReference type="SAM" id="MobiDB-lite"/>
    </source>
</evidence>
<gene>
    <name evidence="2" type="ORF">PG991_006045</name>
</gene>
<feature type="region of interest" description="Disordered" evidence="1">
    <location>
        <begin position="67"/>
        <end position="91"/>
    </location>
</feature>
<feature type="compositionally biased region" description="Basic and acidic residues" evidence="1">
    <location>
        <begin position="15"/>
        <end position="37"/>
    </location>
</feature>
<evidence type="ECO:0000313" key="2">
    <source>
        <dbReference type="EMBL" id="KAK8028989.1"/>
    </source>
</evidence>